<dbReference type="RefSeq" id="WP_183788425.1">
    <property type="nucleotide sequence ID" value="NZ_JACIDU010000001.1"/>
</dbReference>
<dbReference type="InterPro" id="IPR029063">
    <property type="entry name" value="SAM-dependent_MTases_sf"/>
</dbReference>
<dbReference type="CDD" id="cd02440">
    <property type="entry name" value="AdoMet_MTases"/>
    <property type="match status" value="1"/>
</dbReference>
<dbReference type="GO" id="GO:0008168">
    <property type="term" value="F:methyltransferase activity"/>
    <property type="evidence" value="ECO:0007669"/>
    <property type="project" value="UniProtKB-KW"/>
</dbReference>
<evidence type="ECO:0000313" key="4">
    <source>
        <dbReference type="EMBL" id="MBB4101635.1"/>
    </source>
</evidence>
<dbReference type="SUPFAM" id="SSF53335">
    <property type="entry name" value="S-adenosyl-L-methionine-dependent methyltransferases"/>
    <property type="match status" value="1"/>
</dbReference>
<reference evidence="4 5" key="1">
    <citation type="submission" date="2020-08" db="EMBL/GenBank/DDBJ databases">
        <title>Genomic Encyclopedia of Type Strains, Phase IV (KMG-IV): sequencing the most valuable type-strain genomes for metagenomic binning, comparative biology and taxonomic classification.</title>
        <authorList>
            <person name="Goeker M."/>
        </authorList>
    </citation>
    <scope>NUCLEOTIDE SEQUENCE [LARGE SCALE GENOMIC DNA]</scope>
    <source>
        <strain evidence="4 5">DSM 26385</strain>
    </source>
</reference>
<feature type="domain" description="Methyltransferase" evidence="3">
    <location>
        <begin position="41"/>
        <end position="129"/>
    </location>
</feature>
<evidence type="ECO:0000313" key="5">
    <source>
        <dbReference type="Proteomes" id="UP000584824"/>
    </source>
</evidence>
<protein>
    <submittedName>
        <fullName evidence="4">SAM-dependent methyltransferase</fullName>
    </submittedName>
</protein>
<dbReference type="GO" id="GO:0032259">
    <property type="term" value="P:methylation"/>
    <property type="evidence" value="ECO:0007669"/>
    <property type="project" value="UniProtKB-KW"/>
</dbReference>
<name>A0A7W6JY00_9HYPH</name>
<dbReference type="AlphaFoldDB" id="A0A7W6JY00"/>
<accession>A0A7W6JY00</accession>
<dbReference type="Gene3D" id="3.40.50.150">
    <property type="entry name" value="Vaccinia Virus protein VP39"/>
    <property type="match status" value="1"/>
</dbReference>
<dbReference type="InterPro" id="IPR041698">
    <property type="entry name" value="Methyltransf_25"/>
</dbReference>
<gene>
    <name evidence="4" type="ORF">GGQ66_000151</name>
</gene>
<dbReference type="PANTHER" id="PTHR43861">
    <property type="entry name" value="TRANS-ACONITATE 2-METHYLTRANSFERASE-RELATED"/>
    <property type="match status" value="1"/>
</dbReference>
<dbReference type="Pfam" id="PF13649">
    <property type="entry name" value="Methyltransf_25"/>
    <property type="match status" value="1"/>
</dbReference>
<keyword evidence="2 4" id="KW-0808">Transferase</keyword>
<sequence length="194" mass="21336">MSDKTATFYAVNAADYVAAGSHRDNLWRDRFLAALRPGAEILELGCGGGYDTQAMMAHGFQVTPTDGVPEMAAEAQKRLGVPVRVLEFRDIAFEAAFDGVFASACLLHAPRGDLADILTRIRRALRPAGTFYASFKAGDGEGMDGLGRYYNYPDPDWLRQTYAMAGWPVVTMEEVDGSGYDRKQTRWLHVFAGI</sequence>
<proteinExistence type="predicted"/>
<dbReference type="EMBL" id="JACIDU010000001">
    <property type="protein sequence ID" value="MBB4101635.1"/>
    <property type="molecule type" value="Genomic_DNA"/>
</dbReference>
<comment type="caution">
    <text evidence="4">The sequence shown here is derived from an EMBL/GenBank/DDBJ whole genome shotgun (WGS) entry which is preliminary data.</text>
</comment>
<evidence type="ECO:0000256" key="2">
    <source>
        <dbReference type="ARBA" id="ARBA00022679"/>
    </source>
</evidence>
<evidence type="ECO:0000256" key="1">
    <source>
        <dbReference type="ARBA" id="ARBA00022603"/>
    </source>
</evidence>
<evidence type="ECO:0000259" key="3">
    <source>
        <dbReference type="Pfam" id="PF13649"/>
    </source>
</evidence>
<organism evidence="4 5">
    <name type="scientific">Allorhizobium borbori</name>
    <dbReference type="NCBI Taxonomy" id="485907"/>
    <lineage>
        <taxon>Bacteria</taxon>
        <taxon>Pseudomonadati</taxon>
        <taxon>Pseudomonadota</taxon>
        <taxon>Alphaproteobacteria</taxon>
        <taxon>Hyphomicrobiales</taxon>
        <taxon>Rhizobiaceae</taxon>
        <taxon>Rhizobium/Agrobacterium group</taxon>
        <taxon>Allorhizobium</taxon>
    </lineage>
</organism>
<dbReference type="Proteomes" id="UP000584824">
    <property type="component" value="Unassembled WGS sequence"/>
</dbReference>
<dbReference type="PANTHER" id="PTHR43861:SF1">
    <property type="entry name" value="TRANS-ACONITATE 2-METHYLTRANSFERASE"/>
    <property type="match status" value="1"/>
</dbReference>
<keyword evidence="1 4" id="KW-0489">Methyltransferase</keyword>
<keyword evidence="5" id="KW-1185">Reference proteome</keyword>